<organism evidence="1 2">
    <name type="scientific">Roseofilum acuticapitatum BLCC-M154</name>
    <dbReference type="NCBI Taxonomy" id="3022444"/>
    <lineage>
        <taxon>Bacteria</taxon>
        <taxon>Bacillati</taxon>
        <taxon>Cyanobacteriota</taxon>
        <taxon>Cyanophyceae</taxon>
        <taxon>Desertifilales</taxon>
        <taxon>Desertifilaceae</taxon>
        <taxon>Roseofilum</taxon>
        <taxon>Roseofilum acuticapitatum</taxon>
    </lineage>
</organism>
<comment type="caution">
    <text evidence="1">The sequence shown here is derived from an EMBL/GenBank/DDBJ whole genome shotgun (WGS) entry which is preliminary data.</text>
</comment>
<dbReference type="SUPFAM" id="SSF51197">
    <property type="entry name" value="Clavaminate synthase-like"/>
    <property type="match status" value="1"/>
</dbReference>
<dbReference type="Pfam" id="PF23169">
    <property type="entry name" value="HalD"/>
    <property type="match status" value="1"/>
</dbReference>
<dbReference type="RefSeq" id="WP_283752274.1">
    <property type="nucleotide sequence ID" value="NZ_JAQOSP010000024.1"/>
</dbReference>
<dbReference type="InterPro" id="IPR056470">
    <property type="entry name" value="BesD/HalB-like"/>
</dbReference>
<protein>
    <recommendedName>
        <fullName evidence="3">Fe2OG dioxygenase domain-containing protein</fullName>
    </recommendedName>
</protein>
<accession>A0ABT7ANP8</accession>
<dbReference type="EMBL" id="JAQOSP010000024">
    <property type="protein sequence ID" value="MDJ1168510.1"/>
    <property type="molecule type" value="Genomic_DNA"/>
</dbReference>
<keyword evidence="2" id="KW-1185">Reference proteome</keyword>
<name>A0ABT7ANP8_9CYAN</name>
<dbReference type="Proteomes" id="UP001235303">
    <property type="component" value="Unassembled WGS sequence"/>
</dbReference>
<evidence type="ECO:0008006" key="3">
    <source>
        <dbReference type="Google" id="ProtNLM"/>
    </source>
</evidence>
<gene>
    <name evidence="1" type="ORF">PMG71_03610</name>
</gene>
<evidence type="ECO:0000313" key="2">
    <source>
        <dbReference type="Proteomes" id="UP001235303"/>
    </source>
</evidence>
<sequence length="235" mass="26847">MVYQVNTSFFNSNYDPSREGGTLFQQEFTLNTYVKLPSFFNNNSFQTLKAEVLRIFEQHSRRRDFLMKQDGNTPRFMSNVSGNAVAEHSSLIPAIYHNSQLMDFFSGIAGTQVYVAPDIFERHAIHRLEKRGDVHGGHLDTYAFVFVIFIQTPPEEVGGCLEFVPHSMEISDLDTPLVHRVGHNVGDCYFMKANKTVHRVSPLLEEAQRTNIIFTYADEETQNIDISYSSDTLYG</sequence>
<proteinExistence type="predicted"/>
<dbReference type="Gene3D" id="2.60.120.620">
    <property type="entry name" value="q2cbj1_9rhob like domain"/>
    <property type="match status" value="1"/>
</dbReference>
<evidence type="ECO:0000313" key="1">
    <source>
        <dbReference type="EMBL" id="MDJ1168510.1"/>
    </source>
</evidence>
<reference evidence="1 2" key="1">
    <citation type="submission" date="2023-01" db="EMBL/GenBank/DDBJ databases">
        <title>Novel diversity within Roseofilum (Cyanobacteria; Desertifilaceae) from marine benthic mats with descriptions of four novel species.</title>
        <authorList>
            <person name="Wang Y."/>
            <person name="Berthold D.E."/>
            <person name="Hu J."/>
            <person name="Lefler F.W."/>
            <person name="Laughinghouse H.D. IV."/>
        </authorList>
    </citation>
    <scope>NUCLEOTIDE SEQUENCE [LARGE SCALE GENOMIC DNA]</scope>
    <source>
        <strain evidence="1 2">BLCC-M154</strain>
    </source>
</reference>